<protein>
    <submittedName>
        <fullName evidence="2">Uncharacterized protein</fullName>
    </submittedName>
</protein>
<sequence length="85" mass="9755">MKENKIVRISLSGGLIGVLTTNPRATLERRIQEENRAGWSAIYFSAHRDTNVFIAMLQIVVLFITFFLWTWGAGYLVLLEREQPS</sequence>
<comment type="caution">
    <text evidence="2">The sequence shown here is derived from an EMBL/GenBank/DDBJ whole genome shotgun (WGS) entry which is preliminary data.</text>
</comment>
<organism evidence="2 3">
    <name type="scientific">Roseospira navarrensis</name>
    <dbReference type="NCBI Taxonomy" id="140058"/>
    <lineage>
        <taxon>Bacteria</taxon>
        <taxon>Pseudomonadati</taxon>
        <taxon>Pseudomonadota</taxon>
        <taxon>Alphaproteobacteria</taxon>
        <taxon>Rhodospirillales</taxon>
        <taxon>Rhodospirillaceae</taxon>
        <taxon>Roseospira</taxon>
    </lineage>
</organism>
<evidence type="ECO:0000313" key="2">
    <source>
        <dbReference type="EMBL" id="MQX35881.1"/>
    </source>
</evidence>
<feature type="transmembrane region" description="Helical" evidence="1">
    <location>
        <begin position="52"/>
        <end position="78"/>
    </location>
</feature>
<dbReference type="OrthoDB" id="10014318at2"/>
<dbReference type="Proteomes" id="UP000434582">
    <property type="component" value="Unassembled WGS sequence"/>
</dbReference>
<keyword evidence="1" id="KW-0812">Transmembrane</keyword>
<proteinExistence type="predicted"/>
<keyword evidence="3" id="KW-1185">Reference proteome</keyword>
<keyword evidence="1" id="KW-0472">Membrane</keyword>
<gene>
    <name evidence="2" type="ORF">GHC57_05045</name>
</gene>
<reference evidence="2 3" key="1">
    <citation type="submission" date="2019-10" db="EMBL/GenBank/DDBJ databases">
        <title>Draft whole-genome sequence of the purple nonsulfur photosynthetic bacterium Roseospira navarrensis DSM 15114.</title>
        <authorList>
            <person name="Kyndt J.A."/>
            <person name="Meyer T.E."/>
        </authorList>
    </citation>
    <scope>NUCLEOTIDE SEQUENCE [LARGE SCALE GENOMIC DNA]</scope>
    <source>
        <strain evidence="2 3">DSM 15114</strain>
    </source>
</reference>
<evidence type="ECO:0000313" key="3">
    <source>
        <dbReference type="Proteomes" id="UP000434582"/>
    </source>
</evidence>
<name>A0A7X1ZE33_9PROT</name>
<evidence type="ECO:0000256" key="1">
    <source>
        <dbReference type="SAM" id="Phobius"/>
    </source>
</evidence>
<dbReference type="AlphaFoldDB" id="A0A7X1ZE33"/>
<keyword evidence="1" id="KW-1133">Transmembrane helix</keyword>
<dbReference type="RefSeq" id="WP_153341813.1">
    <property type="nucleotide sequence ID" value="NZ_WIVE01000009.1"/>
</dbReference>
<dbReference type="EMBL" id="WIVE01000009">
    <property type="protein sequence ID" value="MQX35881.1"/>
    <property type="molecule type" value="Genomic_DNA"/>
</dbReference>
<accession>A0A7X1ZE33</accession>